<sequence>MTAELGVAPDWNAVVFRSGALVFVLVFGIAAEVTADAGVIRRYFPAGRFLALGKTKSTLSPKMCRSRRRDG</sequence>
<reference evidence="3 5" key="2">
    <citation type="submission" date="2016-11" db="EMBL/GenBank/DDBJ databases">
        <title>Genome sequencing of Amycolatopsis regifaucium.</title>
        <authorList>
            <person name="Mayilraj S."/>
            <person name="Kaur N."/>
        </authorList>
    </citation>
    <scope>NUCLEOTIDE SEQUENCE [LARGE SCALE GENOMIC DNA]</scope>
    <source>
        <strain evidence="3 5">GY080</strain>
    </source>
</reference>
<keyword evidence="1" id="KW-0472">Membrane</keyword>
<dbReference type="EMBL" id="LQCI01000027">
    <property type="protein sequence ID" value="KZB82970.1"/>
    <property type="molecule type" value="Genomic_DNA"/>
</dbReference>
<keyword evidence="1" id="KW-0812">Transmembrane</keyword>
<dbReference type="AlphaFoldDB" id="A0A154MFJ6"/>
<keyword evidence="1" id="KW-1133">Transmembrane helix</keyword>
<protein>
    <submittedName>
        <fullName evidence="2">Uncharacterized protein</fullName>
    </submittedName>
</protein>
<dbReference type="Proteomes" id="UP000186883">
    <property type="component" value="Unassembled WGS sequence"/>
</dbReference>
<keyword evidence="5" id="KW-1185">Reference proteome</keyword>
<organism evidence="2 4">
    <name type="scientific">Amycolatopsis regifaucium</name>
    <dbReference type="NCBI Taxonomy" id="546365"/>
    <lineage>
        <taxon>Bacteria</taxon>
        <taxon>Bacillati</taxon>
        <taxon>Actinomycetota</taxon>
        <taxon>Actinomycetes</taxon>
        <taxon>Pseudonocardiales</taxon>
        <taxon>Pseudonocardiaceae</taxon>
        <taxon>Amycolatopsis</taxon>
    </lineage>
</organism>
<comment type="caution">
    <text evidence="2">The sequence shown here is derived from an EMBL/GenBank/DDBJ whole genome shotgun (WGS) entry which is preliminary data.</text>
</comment>
<gene>
    <name evidence="3" type="ORF">ATP06_0200320</name>
    <name evidence="2" type="ORF">AVL48_37065</name>
</gene>
<name>A0A154MFJ6_9PSEU</name>
<evidence type="ECO:0000313" key="3">
    <source>
        <dbReference type="EMBL" id="OKA11347.1"/>
    </source>
</evidence>
<proteinExistence type="predicted"/>
<evidence type="ECO:0000256" key="1">
    <source>
        <dbReference type="SAM" id="Phobius"/>
    </source>
</evidence>
<accession>A0A154MFJ6</accession>
<feature type="transmembrane region" description="Helical" evidence="1">
    <location>
        <begin position="20"/>
        <end position="40"/>
    </location>
</feature>
<evidence type="ECO:0000313" key="5">
    <source>
        <dbReference type="Proteomes" id="UP000186883"/>
    </source>
</evidence>
<dbReference type="EMBL" id="LOBU02000001">
    <property type="protein sequence ID" value="OKA11347.1"/>
    <property type="molecule type" value="Genomic_DNA"/>
</dbReference>
<dbReference type="Proteomes" id="UP000076321">
    <property type="component" value="Unassembled WGS sequence"/>
</dbReference>
<evidence type="ECO:0000313" key="2">
    <source>
        <dbReference type="EMBL" id="KZB82970.1"/>
    </source>
</evidence>
<evidence type="ECO:0000313" key="4">
    <source>
        <dbReference type="Proteomes" id="UP000076321"/>
    </source>
</evidence>
<reference evidence="2 4" key="1">
    <citation type="submission" date="2015-12" db="EMBL/GenBank/DDBJ databases">
        <title>Amycolatopsis regifaucium genome sequencing and assembly.</title>
        <authorList>
            <person name="Mayilraj S."/>
        </authorList>
    </citation>
    <scope>NUCLEOTIDE SEQUENCE [LARGE SCALE GENOMIC DNA]</scope>
    <source>
        <strain evidence="2 4">GY080</strain>
    </source>
</reference>